<gene>
    <name evidence="2" type="ORF">MOVS_00335</name>
</gene>
<feature type="transmembrane region" description="Helical" evidence="1">
    <location>
        <begin position="69"/>
        <end position="90"/>
    </location>
</feature>
<name>A0ABM6BAS8_9GAMM</name>
<sequence>MCYATNTSMLTIYIIATIGLFLGWARNIPKIQQNFWLDNILLALAITILTWCCINITKMLNNMTSDNLAFTHIIIYIFYMIAMNIVFCYATKKISKNR</sequence>
<keyword evidence="1" id="KW-0472">Membrane</keyword>
<accession>A0ABM6BAS8</accession>
<evidence type="ECO:0000313" key="2">
    <source>
        <dbReference type="EMBL" id="ANB90709.1"/>
    </source>
</evidence>
<keyword evidence="1" id="KW-0812">Transmembrane</keyword>
<keyword evidence="1" id="KW-1133">Transmembrane helix</keyword>
<keyword evidence="3" id="KW-1185">Reference proteome</keyword>
<dbReference type="Proteomes" id="UP000076765">
    <property type="component" value="Chromosome"/>
</dbReference>
<dbReference type="EMBL" id="CP011158">
    <property type="protein sequence ID" value="ANB90709.1"/>
    <property type="molecule type" value="Genomic_DNA"/>
</dbReference>
<protein>
    <recommendedName>
        <fullName evidence="4">PQ loop repeat</fullName>
    </recommendedName>
</protein>
<evidence type="ECO:0000313" key="3">
    <source>
        <dbReference type="Proteomes" id="UP000076765"/>
    </source>
</evidence>
<evidence type="ECO:0000256" key="1">
    <source>
        <dbReference type="SAM" id="Phobius"/>
    </source>
</evidence>
<feature type="transmembrane region" description="Helical" evidence="1">
    <location>
        <begin position="36"/>
        <end position="57"/>
    </location>
</feature>
<evidence type="ECO:0008006" key="4">
    <source>
        <dbReference type="Google" id="ProtNLM"/>
    </source>
</evidence>
<feature type="transmembrane region" description="Helical" evidence="1">
    <location>
        <begin position="6"/>
        <end position="24"/>
    </location>
</feature>
<organism evidence="2 3">
    <name type="scientific">Moraxella ovis</name>
    <dbReference type="NCBI Taxonomy" id="29433"/>
    <lineage>
        <taxon>Bacteria</taxon>
        <taxon>Pseudomonadati</taxon>
        <taxon>Pseudomonadota</taxon>
        <taxon>Gammaproteobacteria</taxon>
        <taxon>Moraxellales</taxon>
        <taxon>Moraxellaceae</taxon>
        <taxon>Moraxella</taxon>
    </lineage>
</organism>
<reference evidence="2 3" key="1">
    <citation type="submission" date="2015-04" db="EMBL/GenBank/DDBJ databases">
        <authorList>
            <person name="Calcutt M.J."/>
            <person name="Foecking M.F."/>
        </authorList>
    </citation>
    <scope>NUCLEOTIDE SEQUENCE [LARGE SCALE GENOMIC DNA]</scope>
    <source>
        <strain evidence="2 3">199/55</strain>
    </source>
</reference>
<proteinExistence type="predicted"/>